<dbReference type="Gene3D" id="3.30.160.60">
    <property type="entry name" value="Classic Zinc Finger"/>
    <property type="match status" value="2"/>
</dbReference>
<dbReference type="InterPro" id="IPR050331">
    <property type="entry name" value="Zinc_finger"/>
</dbReference>
<dbReference type="PROSITE" id="PS50157">
    <property type="entry name" value="ZINC_FINGER_C2H2_2"/>
    <property type="match status" value="3"/>
</dbReference>
<feature type="region of interest" description="Disordered" evidence="10">
    <location>
        <begin position="105"/>
        <end position="214"/>
    </location>
</feature>
<evidence type="ECO:0000256" key="10">
    <source>
        <dbReference type="SAM" id="MobiDB-lite"/>
    </source>
</evidence>
<keyword evidence="4" id="KW-0863">Zinc-finger</keyword>
<evidence type="ECO:0000256" key="6">
    <source>
        <dbReference type="ARBA" id="ARBA00023015"/>
    </source>
</evidence>
<feature type="compositionally biased region" description="Low complexity" evidence="10">
    <location>
        <begin position="154"/>
        <end position="163"/>
    </location>
</feature>
<sequence>MSEVCCRCNLPKEPHKHNQESASFRYICRLCLMRAEDTEPIFIHPGDSSLAEKIFACTGVQISENVTVGPTSICMNCKTSVYKSYQFLELCQRNNKIIQNLLASQEKPPAQSSTSTGGQLKIVIRTKSTSQISPVSRKRSNSRRKSTQSRLEESTSASEISWSDSDEEKDDDGEDDEDEVLPIRQLAYETDTPLEESPKRRRMSSPKENRVPSLVIPRARLNGGNTRMSGSTESSISRSSCASILEPLKNDDLFKCEFCNNSFPYQIQIQQHMDLYHSDRKHELSCRFCSKIYLTTAALRKHNEEKHAAKVIECKLCQRFFTSPSGLHQHYRSIVHRAATGEAVYPRRRNSCVSYGYTSPARRNSVNSDYGSEYPSGGNSCRKDSRNASADDYNPYDNSYYDEIARYKCDYCDQSFDDRDTLGQHIAVRPCRVELEPLDLDLLLERMDLDELLMPLNPVPDVTIIEPPIEIVDLT</sequence>
<dbReference type="OrthoDB" id="6077919at2759"/>
<dbReference type="SMART" id="SM00868">
    <property type="entry name" value="zf-AD"/>
    <property type="match status" value="1"/>
</dbReference>
<comment type="subcellular location">
    <subcellularLocation>
        <location evidence="1">Nucleus</location>
    </subcellularLocation>
</comment>
<protein>
    <submittedName>
        <fullName evidence="11">Uncharacterized protein</fullName>
    </submittedName>
</protein>
<dbReference type="SMART" id="SM00355">
    <property type="entry name" value="ZnF_C2H2"/>
    <property type="match status" value="4"/>
</dbReference>
<dbReference type="SUPFAM" id="SSF57716">
    <property type="entry name" value="Glucocorticoid receptor-like (DNA-binding domain)"/>
    <property type="match status" value="1"/>
</dbReference>
<keyword evidence="5" id="KW-0862">Zinc</keyword>
<evidence type="ECO:0000256" key="5">
    <source>
        <dbReference type="ARBA" id="ARBA00022833"/>
    </source>
</evidence>
<dbReference type="InterPro" id="IPR013087">
    <property type="entry name" value="Znf_C2H2_type"/>
</dbReference>
<dbReference type="Pfam" id="PF00096">
    <property type="entry name" value="zf-C2H2"/>
    <property type="match status" value="2"/>
</dbReference>
<dbReference type="PROSITE" id="PS51915">
    <property type="entry name" value="ZAD"/>
    <property type="match status" value="1"/>
</dbReference>
<evidence type="ECO:0000256" key="2">
    <source>
        <dbReference type="ARBA" id="ARBA00022723"/>
    </source>
</evidence>
<keyword evidence="8" id="KW-0804">Transcription</keyword>
<keyword evidence="2" id="KW-0479">Metal-binding</keyword>
<reference evidence="11" key="2">
    <citation type="submission" date="2020-05" db="UniProtKB">
        <authorList>
            <consortium name="EnsemblMetazoa"/>
        </authorList>
    </citation>
    <scope>IDENTIFICATION</scope>
    <source>
        <strain evidence="11">LVP_AGWG</strain>
    </source>
</reference>
<dbReference type="PROSITE" id="PS00028">
    <property type="entry name" value="ZINC_FINGER_C2H2_1"/>
    <property type="match status" value="3"/>
</dbReference>
<dbReference type="Proteomes" id="UP000008820">
    <property type="component" value="Chromosome 3"/>
</dbReference>
<feature type="compositionally biased region" description="Basic residues" evidence="10">
    <location>
        <begin position="136"/>
        <end position="147"/>
    </location>
</feature>
<evidence type="ECO:0000256" key="7">
    <source>
        <dbReference type="ARBA" id="ARBA00023125"/>
    </source>
</evidence>
<dbReference type="InterPro" id="IPR036236">
    <property type="entry name" value="Znf_C2H2_sf"/>
</dbReference>
<dbReference type="EnsemblMetazoa" id="AAEL002104-RB">
    <property type="protein sequence ID" value="AAEL002104-PB"/>
    <property type="gene ID" value="AAEL002104"/>
</dbReference>
<dbReference type="GO" id="GO:0003677">
    <property type="term" value="F:DNA binding"/>
    <property type="evidence" value="ECO:0007669"/>
    <property type="project" value="UniProtKB-KW"/>
</dbReference>
<dbReference type="AlphaFoldDB" id="A0A6I8T5W4"/>
<reference evidence="11 12" key="1">
    <citation type="submission" date="2017-06" db="EMBL/GenBank/DDBJ databases">
        <title>Aedes aegypti genome working group (AGWG) sequencing and assembly.</title>
        <authorList>
            <consortium name="Aedes aegypti Genome Working Group (AGWG)"/>
            <person name="Matthews B.J."/>
        </authorList>
    </citation>
    <scope>NUCLEOTIDE SEQUENCE [LARGE SCALE GENOMIC DNA]</scope>
    <source>
        <strain evidence="11 12">LVP_AGWG</strain>
    </source>
</reference>
<dbReference type="InParanoid" id="A0A6I8T5W4"/>
<evidence type="ECO:0000256" key="9">
    <source>
        <dbReference type="ARBA" id="ARBA00023242"/>
    </source>
</evidence>
<evidence type="ECO:0000313" key="12">
    <source>
        <dbReference type="Proteomes" id="UP000008820"/>
    </source>
</evidence>
<keyword evidence="7" id="KW-0238">DNA-binding</keyword>
<keyword evidence="12" id="KW-1185">Reference proteome</keyword>
<evidence type="ECO:0000256" key="4">
    <source>
        <dbReference type="ARBA" id="ARBA00022771"/>
    </source>
</evidence>
<feature type="compositionally biased region" description="Acidic residues" evidence="10">
    <location>
        <begin position="164"/>
        <end position="180"/>
    </location>
</feature>
<accession>A0A6I8T5W4</accession>
<dbReference type="Gene3D" id="3.40.1800.20">
    <property type="match status" value="1"/>
</dbReference>
<keyword evidence="6" id="KW-0805">Transcription regulation</keyword>
<proteinExistence type="predicted"/>
<evidence type="ECO:0000256" key="1">
    <source>
        <dbReference type="ARBA" id="ARBA00004123"/>
    </source>
</evidence>
<name>A0A6I8T5W4_AEDAE</name>
<dbReference type="GO" id="GO:0005634">
    <property type="term" value="C:nucleus"/>
    <property type="evidence" value="ECO:0007669"/>
    <property type="project" value="UniProtKB-SubCell"/>
</dbReference>
<dbReference type="SUPFAM" id="SSF57667">
    <property type="entry name" value="beta-beta-alpha zinc fingers"/>
    <property type="match status" value="2"/>
</dbReference>
<organism evidence="11 12">
    <name type="scientific">Aedes aegypti</name>
    <name type="common">Yellowfever mosquito</name>
    <name type="synonym">Culex aegypti</name>
    <dbReference type="NCBI Taxonomy" id="7159"/>
    <lineage>
        <taxon>Eukaryota</taxon>
        <taxon>Metazoa</taxon>
        <taxon>Ecdysozoa</taxon>
        <taxon>Arthropoda</taxon>
        <taxon>Hexapoda</taxon>
        <taxon>Insecta</taxon>
        <taxon>Pterygota</taxon>
        <taxon>Neoptera</taxon>
        <taxon>Endopterygota</taxon>
        <taxon>Diptera</taxon>
        <taxon>Nematocera</taxon>
        <taxon>Culicoidea</taxon>
        <taxon>Culicidae</taxon>
        <taxon>Culicinae</taxon>
        <taxon>Aedini</taxon>
        <taxon>Aedes</taxon>
        <taxon>Stegomyia</taxon>
    </lineage>
</organism>
<gene>
    <name evidence="11" type="primary">5573576</name>
</gene>
<evidence type="ECO:0000256" key="8">
    <source>
        <dbReference type="ARBA" id="ARBA00023163"/>
    </source>
</evidence>
<dbReference type="Pfam" id="PF07776">
    <property type="entry name" value="zf-AD"/>
    <property type="match status" value="1"/>
</dbReference>
<dbReference type="PANTHER" id="PTHR16515:SF49">
    <property type="entry name" value="GASTRULA ZINC FINGER PROTEIN XLCGF49.1-LIKE-RELATED"/>
    <property type="match status" value="1"/>
</dbReference>
<dbReference type="GO" id="GO:0010468">
    <property type="term" value="P:regulation of gene expression"/>
    <property type="evidence" value="ECO:0007669"/>
    <property type="project" value="TreeGrafter"/>
</dbReference>
<evidence type="ECO:0000313" key="11">
    <source>
        <dbReference type="EnsemblMetazoa" id="AAEL002104-PB"/>
    </source>
</evidence>
<dbReference type="GO" id="GO:0008270">
    <property type="term" value="F:zinc ion binding"/>
    <property type="evidence" value="ECO:0007669"/>
    <property type="project" value="UniProtKB-UniRule"/>
</dbReference>
<keyword evidence="3" id="KW-0677">Repeat</keyword>
<keyword evidence="9" id="KW-0539">Nucleus</keyword>
<feature type="region of interest" description="Disordered" evidence="10">
    <location>
        <begin position="364"/>
        <end position="394"/>
    </location>
</feature>
<dbReference type="InterPro" id="IPR012934">
    <property type="entry name" value="Znf_AD"/>
</dbReference>
<evidence type="ECO:0000256" key="3">
    <source>
        <dbReference type="ARBA" id="ARBA00022737"/>
    </source>
</evidence>
<dbReference type="PANTHER" id="PTHR16515">
    <property type="entry name" value="PR DOMAIN ZINC FINGER PROTEIN"/>
    <property type="match status" value="1"/>
</dbReference>